<keyword evidence="2" id="KW-1185">Reference proteome</keyword>
<organism evidence="1 2">
    <name type="scientific">Nephila pilipes</name>
    <name type="common">Giant wood spider</name>
    <name type="synonym">Nephila maculata</name>
    <dbReference type="NCBI Taxonomy" id="299642"/>
    <lineage>
        <taxon>Eukaryota</taxon>
        <taxon>Metazoa</taxon>
        <taxon>Ecdysozoa</taxon>
        <taxon>Arthropoda</taxon>
        <taxon>Chelicerata</taxon>
        <taxon>Arachnida</taxon>
        <taxon>Araneae</taxon>
        <taxon>Araneomorphae</taxon>
        <taxon>Entelegynae</taxon>
        <taxon>Araneoidea</taxon>
        <taxon>Nephilidae</taxon>
        <taxon>Nephila</taxon>
    </lineage>
</organism>
<proteinExistence type="predicted"/>
<dbReference type="AlphaFoldDB" id="A0A8X6NZW7"/>
<dbReference type="Proteomes" id="UP000887013">
    <property type="component" value="Unassembled WGS sequence"/>
</dbReference>
<evidence type="ECO:0000313" key="1">
    <source>
        <dbReference type="EMBL" id="GFT43988.1"/>
    </source>
</evidence>
<evidence type="ECO:0000313" key="2">
    <source>
        <dbReference type="Proteomes" id="UP000887013"/>
    </source>
</evidence>
<sequence>MKNPHSLGRKTINSATNEVGIGNGVYFDRKKDLGDASGLAKELLCQNFRIKWCESVDVANLCFINFYGPEIQDFVFIPHYLIRESITVLFSWFETFFSSTKTYFIH</sequence>
<dbReference type="EMBL" id="BMAW01064220">
    <property type="protein sequence ID" value="GFT43988.1"/>
    <property type="molecule type" value="Genomic_DNA"/>
</dbReference>
<name>A0A8X6NZW7_NEPPI</name>
<accession>A0A8X6NZW7</accession>
<comment type="caution">
    <text evidence="1">The sequence shown here is derived from an EMBL/GenBank/DDBJ whole genome shotgun (WGS) entry which is preliminary data.</text>
</comment>
<reference evidence="1" key="1">
    <citation type="submission" date="2020-08" db="EMBL/GenBank/DDBJ databases">
        <title>Multicomponent nature underlies the extraordinary mechanical properties of spider dragline silk.</title>
        <authorList>
            <person name="Kono N."/>
            <person name="Nakamura H."/>
            <person name="Mori M."/>
            <person name="Yoshida Y."/>
            <person name="Ohtoshi R."/>
            <person name="Malay A.D."/>
            <person name="Moran D.A.P."/>
            <person name="Tomita M."/>
            <person name="Numata K."/>
            <person name="Arakawa K."/>
        </authorList>
    </citation>
    <scope>NUCLEOTIDE SEQUENCE</scope>
</reference>
<gene>
    <name evidence="1" type="ORF">NPIL_373731</name>
</gene>
<protein>
    <submittedName>
        <fullName evidence="1">Uncharacterized protein</fullName>
    </submittedName>
</protein>